<feature type="transmembrane region" description="Helical" evidence="9">
    <location>
        <begin position="29"/>
        <end position="49"/>
    </location>
</feature>
<reference evidence="11 12" key="1">
    <citation type="submission" date="2023-08" db="EMBL/GenBank/DDBJ databases">
        <title>Black Yeasts Isolated from many extreme environments.</title>
        <authorList>
            <person name="Coleine C."/>
            <person name="Stajich J.E."/>
            <person name="Selbmann L."/>
        </authorList>
    </citation>
    <scope>NUCLEOTIDE SEQUENCE [LARGE SCALE GENOMIC DNA]</scope>
    <source>
        <strain evidence="11 12">CCFEE 536</strain>
    </source>
</reference>
<evidence type="ECO:0000259" key="10">
    <source>
        <dbReference type="PROSITE" id="PS51503"/>
    </source>
</evidence>
<name>A0ABR0KUA4_9PEZI</name>
<comment type="subcellular location">
    <subcellularLocation>
        <location evidence="2">Mitochondrion membrane</location>
    </subcellularLocation>
</comment>
<organism evidence="11 12">
    <name type="scientific">Cryomyces antarcticus</name>
    <dbReference type="NCBI Taxonomy" id="329879"/>
    <lineage>
        <taxon>Eukaryota</taxon>
        <taxon>Fungi</taxon>
        <taxon>Dikarya</taxon>
        <taxon>Ascomycota</taxon>
        <taxon>Pezizomycotina</taxon>
        <taxon>Dothideomycetes</taxon>
        <taxon>Dothideomycetes incertae sedis</taxon>
        <taxon>Cryomyces</taxon>
    </lineage>
</organism>
<feature type="transmembrane region" description="Helical" evidence="9">
    <location>
        <begin position="69"/>
        <end position="86"/>
    </location>
</feature>
<dbReference type="PANTHER" id="PTHR12297">
    <property type="entry name" value="HYPOXIA-INDUCBILE GENE 1 HIG1 -RELATED"/>
    <property type="match status" value="1"/>
</dbReference>
<dbReference type="EMBL" id="JAVRRA010024685">
    <property type="protein sequence ID" value="KAK5130717.1"/>
    <property type="molecule type" value="Genomic_DNA"/>
</dbReference>
<dbReference type="Pfam" id="PF04588">
    <property type="entry name" value="HIG_1_N"/>
    <property type="match status" value="1"/>
</dbReference>
<evidence type="ECO:0000256" key="2">
    <source>
        <dbReference type="ARBA" id="ARBA00004325"/>
    </source>
</evidence>
<evidence type="ECO:0000313" key="12">
    <source>
        <dbReference type="Proteomes" id="UP001357485"/>
    </source>
</evidence>
<dbReference type="InterPro" id="IPR007667">
    <property type="entry name" value="Hypoxia_induced_domain"/>
</dbReference>
<keyword evidence="12" id="KW-1185">Reference proteome</keyword>
<comment type="subunit">
    <text evidence="4">Associates with the respiratory chain complex III/complex IV supercomplex.</text>
</comment>
<evidence type="ECO:0000256" key="1">
    <source>
        <dbReference type="ARBA" id="ARBA00002584"/>
    </source>
</evidence>
<evidence type="ECO:0000256" key="8">
    <source>
        <dbReference type="ARBA" id="ARBA00023136"/>
    </source>
</evidence>
<accession>A0ABR0KUA4</accession>
<dbReference type="Gene3D" id="6.10.140.1320">
    <property type="match status" value="1"/>
</dbReference>
<evidence type="ECO:0000256" key="9">
    <source>
        <dbReference type="SAM" id="Phobius"/>
    </source>
</evidence>
<proteinExistence type="inferred from homology"/>
<keyword evidence="5 9" id="KW-0812">Transmembrane</keyword>
<keyword evidence="8 9" id="KW-0472">Membrane</keyword>
<evidence type="ECO:0000256" key="5">
    <source>
        <dbReference type="ARBA" id="ARBA00022692"/>
    </source>
</evidence>
<evidence type="ECO:0000256" key="7">
    <source>
        <dbReference type="ARBA" id="ARBA00023128"/>
    </source>
</evidence>
<comment type="caution">
    <text evidence="11">The sequence shown here is derived from an EMBL/GenBank/DDBJ whole genome shotgun (WGS) entry which is preliminary data.</text>
</comment>
<evidence type="ECO:0000313" key="11">
    <source>
        <dbReference type="EMBL" id="KAK5130717.1"/>
    </source>
</evidence>
<comment type="function">
    <text evidence="1">Cytochrome c oxidase subunit which plays a role in assembly of respiratory supercomplexes.</text>
</comment>
<dbReference type="PROSITE" id="PS51503">
    <property type="entry name" value="HIG1"/>
    <property type="match status" value="1"/>
</dbReference>
<evidence type="ECO:0000256" key="3">
    <source>
        <dbReference type="ARBA" id="ARBA00009366"/>
    </source>
</evidence>
<sequence>MADTPLPSSFDGDTGFYEESRLQKFRRRLFEEPLIPLGCFLTCWALLGATKSIRAGDHHTANRMFRRRIYAQGFTIVAMVAGSIYWDGDRKKRKEFEGAVQDRKNQEKRQAWLRELEARDEEEKEFRARVEKGRQVEAERKASALTETRSVIEDGEGCRDGTIVAAVRGLWQGRR</sequence>
<comment type="similarity">
    <text evidence="3">Belongs to the RCF1 family.</text>
</comment>
<protein>
    <submittedName>
        <fullName evidence="11">Respiratory supercomplex factor 1, mitochondrial</fullName>
    </submittedName>
</protein>
<evidence type="ECO:0000256" key="4">
    <source>
        <dbReference type="ARBA" id="ARBA00011565"/>
    </source>
</evidence>
<evidence type="ECO:0000256" key="6">
    <source>
        <dbReference type="ARBA" id="ARBA00022989"/>
    </source>
</evidence>
<gene>
    <name evidence="11" type="primary">RCF1</name>
    <name evidence="11" type="ORF">LTR16_001339</name>
</gene>
<dbReference type="Proteomes" id="UP001357485">
    <property type="component" value="Unassembled WGS sequence"/>
</dbReference>
<dbReference type="PANTHER" id="PTHR12297:SF3">
    <property type="entry name" value="HIG1 DOMAIN FAMILY MEMBER 1A"/>
    <property type="match status" value="1"/>
</dbReference>
<dbReference type="InterPro" id="IPR050355">
    <property type="entry name" value="RCF1"/>
</dbReference>
<keyword evidence="6 9" id="KW-1133">Transmembrane helix</keyword>
<feature type="domain" description="HIG1" evidence="10">
    <location>
        <begin position="6"/>
        <end position="97"/>
    </location>
</feature>
<keyword evidence="7" id="KW-0496">Mitochondrion</keyword>